<reference evidence="1" key="2">
    <citation type="submission" date="2023-07" db="EMBL/GenBank/DDBJ databases">
        <authorList>
            <person name="Sun H."/>
        </authorList>
    </citation>
    <scope>NUCLEOTIDE SEQUENCE</scope>
    <source>
        <strain evidence="1">05753</strain>
    </source>
</reference>
<reference evidence="1" key="1">
    <citation type="journal article" date="2015" name="Int. J. Syst. Evol. Microbiol.">
        <title>Rhizobium oryzicola sp. nov., potential plant-growth-promoting endophytic bacteria isolated from rice roots.</title>
        <authorList>
            <person name="Zhang X.X."/>
            <person name="Gao J.S."/>
            <person name="Cao Y.H."/>
            <person name="Sheirdil R.A."/>
            <person name="Wang X.C."/>
            <person name="Zhang L."/>
        </authorList>
    </citation>
    <scope>NUCLEOTIDE SEQUENCE</scope>
    <source>
        <strain evidence="1">05753</strain>
    </source>
</reference>
<organism evidence="1 2">
    <name type="scientific">Rhizobium oryzicola</name>
    <dbReference type="NCBI Taxonomy" id="1232668"/>
    <lineage>
        <taxon>Bacteria</taxon>
        <taxon>Pseudomonadati</taxon>
        <taxon>Pseudomonadota</taxon>
        <taxon>Alphaproteobacteria</taxon>
        <taxon>Hyphomicrobiales</taxon>
        <taxon>Rhizobiaceae</taxon>
        <taxon>Rhizobium/Agrobacterium group</taxon>
        <taxon>Rhizobium</taxon>
    </lineage>
</organism>
<accession>A0ABT8SVU4</accession>
<comment type="caution">
    <text evidence="1">The sequence shown here is derived from an EMBL/GenBank/DDBJ whole genome shotgun (WGS) entry which is preliminary data.</text>
</comment>
<keyword evidence="2" id="KW-1185">Reference proteome</keyword>
<name>A0ABT8SVU4_9HYPH</name>
<sequence length="251" mass="28576">MGRAPYVYANAHLLRFCLTYWDKVDYPEHCHLPPESESAAPFLDRSVMESSRHTSPFARAADNCLRAFEERERQDRGAWSICGHIDTSQLPNADVVQNRGAFLRFMRCLPVPAHEVPYDRIYEFKRRHNSERLALLDAVCELYLDSLKSPDPDFANKSAMLNLTKAIEDQIRVAKQSNHLFDLWDLEVRFNIPAAIFAGATLYGATGSWQSAVFGSALTIHFGPTFSLNAKAGDRDTPYAYIGLMKERLEW</sequence>
<proteinExistence type="predicted"/>
<dbReference type="InterPro" id="IPR046203">
    <property type="entry name" value="DUF6236"/>
</dbReference>
<evidence type="ECO:0000313" key="2">
    <source>
        <dbReference type="Proteomes" id="UP001169006"/>
    </source>
</evidence>
<dbReference type="Proteomes" id="UP001169006">
    <property type="component" value="Unassembled WGS sequence"/>
</dbReference>
<gene>
    <name evidence="1" type="ORF">Q2T52_10220</name>
</gene>
<evidence type="ECO:0000313" key="1">
    <source>
        <dbReference type="EMBL" id="MDO1582476.1"/>
    </source>
</evidence>
<protein>
    <submittedName>
        <fullName evidence="1">DUF6236 family protein</fullName>
    </submittedName>
</protein>
<dbReference type="Pfam" id="PF19749">
    <property type="entry name" value="DUF6236"/>
    <property type="match status" value="1"/>
</dbReference>
<dbReference type="EMBL" id="JAUKWQ010000002">
    <property type="protein sequence ID" value="MDO1582476.1"/>
    <property type="molecule type" value="Genomic_DNA"/>
</dbReference>